<organism evidence="2 3">
    <name type="scientific">Ilyodon furcidens</name>
    <name type="common">goldbreast splitfin</name>
    <dbReference type="NCBI Taxonomy" id="33524"/>
    <lineage>
        <taxon>Eukaryota</taxon>
        <taxon>Metazoa</taxon>
        <taxon>Chordata</taxon>
        <taxon>Craniata</taxon>
        <taxon>Vertebrata</taxon>
        <taxon>Euteleostomi</taxon>
        <taxon>Actinopterygii</taxon>
        <taxon>Neopterygii</taxon>
        <taxon>Teleostei</taxon>
        <taxon>Neoteleostei</taxon>
        <taxon>Acanthomorphata</taxon>
        <taxon>Ovalentaria</taxon>
        <taxon>Atherinomorphae</taxon>
        <taxon>Cyprinodontiformes</taxon>
        <taxon>Goodeidae</taxon>
        <taxon>Ilyodon</taxon>
    </lineage>
</organism>
<gene>
    <name evidence="2" type="ORF">ILYODFUR_023193</name>
</gene>
<proteinExistence type="predicted"/>
<evidence type="ECO:0000256" key="1">
    <source>
        <dbReference type="SAM" id="MobiDB-lite"/>
    </source>
</evidence>
<dbReference type="EMBL" id="JAHRIQ010095310">
    <property type="protein sequence ID" value="MEQ2252583.1"/>
    <property type="molecule type" value="Genomic_DNA"/>
</dbReference>
<feature type="region of interest" description="Disordered" evidence="1">
    <location>
        <begin position="1"/>
        <end position="30"/>
    </location>
</feature>
<protein>
    <submittedName>
        <fullName evidence="2">Uncharacterized protein</fullName>
    </submittedName>
</protein>
<name>A0ABV0V8C5_9TELE</name>
<sequence>MDVVHTHSHTPYILYTPRSPGERWSPSLRGWRKADTTEHRAHKGTLDPTPRWDKLTWQEVPGKRQAPGAGIPRQAPLNHKNTPHHYHCNESPGRNIIQLSSTIVTQQIQMA</sequence>
<feature type="region of interest" description="Disordered" evidence="1">
    <location>
        <begin position="62"/>
        <end position="92"/>
    </location>
</feature>
<reference evidence="2 3" key="1">
    <citation type="submission" date="2021-06" db="EMBL/GenBank/DDBJ databases">
        <authorList>
            <person name="Palmer J.M."/>
        </authorList>
    </citation>
    <scope>NUCLEOTIDE SEQUENCE [LARGE SCALE GENOMIC DNA]</scope>
    <source>
        <strain evidence="3">if_2019</strain>
        <tissue evidence="2">Muscle</tissue>
    </source>
</reference>
<accession>A0ABV0V8C5</accession>
<keyword evidence="3" id="KW-1185">Reference proteome</keyword>
<dbReference type="Proteomes" id="UP001482620">
    <property type="component" value="Unassembled WGS sequence"/>
</dbReference>
<comment type="caution">
    <text evidence="2">The sequence shown here is derived from an EMBL/GenBank/DDBJ whole genome shotgun (WGS) entry which is preliminary data.</text>
</comment>
<evidence type="ECO:0000313" key="2">
    <source>
        <dbReference type="EMBL" id="MEQ2252583.1"/>
    </source>
</evidence>
<evidence type="ECO:0000313" key="3">
    <source>
        <dbReference type="Proteomes" id="UP001482620"/>
    </source>
</evidence>